<sequence>MKSRYSLTILMYIFVQFSGILFGVDLLLRNGISKDDAVAIWTVISFSGGLLVVILLLLPDIKARHNTNNRVSRTRAAGWAISGIFLAFLAQVIAAQIEMMLGIKMGSENTEILVEIAMQTPIFIIVTSVVGPIFEEIIFRQIIFGSLYTRFNFWIAAIISSLIFAAVHFDFTHIIIYAAMGLVFSFLYVKTKRILVPIVAHVSMNTFVVLVRILFADDMEKLQKQYEQVQSFVGGFLQ</sequence>
<dbReference type="AlphaFoldDB" id="A0A072NUC7"/>
<feature type="transmembrane region" description="Helical" evidence="1">
    <location>
        <begin position="194"/>
        <end position="215"/>
    </location>
</feature>
<dbReference type="Proteomes" id="UP000027936">
    <property type="component" value="Unassembled WGS sequence"/>
</dbReference>
<evidence type="ECO:0000259" key="2">
    <source>
        <dbReference type="Pfam" id="PF02517"/>
    </source>
</evidence>
<protein>
    <submittedName>
        <fullName evidence="3">Putative metal-dependent membrane protease</fullName>
    </submittedName>
</protein>
<dbReference type="GO" id="GO:0006508">
    <property type="term" value="P:proteolysis"/>
    <property type="evidence" value="ECO:0007669"/>
    <property type="project" value="UniProtKB-KW"/>
</dbReference>
<feature type="transmembrane region" description="Helical" evidence="1">
    <location>
        <begin position="38"/>
        <end position="58"/>
    </location>
</feature>
<keyword evidence="3" id="KW-0645">Protease</keyword>
<dbReference type="PATRIC" id="fig|1348973.3.peg.3821"/>
<keyword evidence="3" id="KW-0378">Hydrolase</keyword>
<dbReference type="RefSeq" id="WP_035197559.1">
    <property type="nucleotide sequence ID" value="NZ_JJRY01000021.1"/>
</dbReference>
<feature type="transmembrane region" description="Helical" evidence="1">
    <location>
        <begin position="79"/>
        <end position="97"/>
    </location>
</feature>
<reference evidence="3 4" key="1">
    <citation type="submission" date="2014-04" db="EMBL/GenBank/DDBJ databases">
        <title>Draft genome sequence of Bacillus azotoformans MEV2011, a (co-) denitrifying strain unable to grow in the presence of oxygen.</title>
        <authorList>
            <person name="Nielsen M."/>
            <person name="Schreiber L."/>
            <person name="Finster K."/>
            <person name="Schramm A."/>
        </authorList>
    </citation>
    <scope>NUCLEOTIDE SEQUENCE [LARGE SCALE GENOMIC DNA]</scope>
    <source>
        <strain evidence="3 4">MEV2011</strain>
    </source>
</reference>
<feature type="domain" description="CAAX prenyl protease 2/Lysostaphin resistance protein A-like" evidence="2">
    <location>
        <begin position="120"/>
        <end position="207"/>
    </location>
</feature>
<dbReference type="GO" id="GO:0004175">
    <property type="term" value="F:endopeptidase activity"/>
    <property type="evidence" value="ECO:0007669"/>
    <property type="project" value="UniProtKB-ARBA"/>
</dbReference>
<feature type="transmembrane region" description="Helical" evidence="1">
    <location>
        <begin position="117"/>
        <end position="139"/>
    </location>
</feature>
<gene>
    <name evidence="3" type="ORF">M670_03937</name>
</gene>
<dbReference type="InterPro" id="IPR052710">
    <property type="entry name" value="CAAX_protease"/>
</dbReference>
<dbReference type="OrthoDB" id="2194912at2"/>
<dbReference type="PANTHER" id="PTHR36435">
    <property type="entry name" value="SLR1288 PROTEIN"/>
    <property type="match status" value="1"/>
</dbReference>
<dbReference type="Pfam" id="PF02517">
    <property type="entry name" value="Rce1-like"/>
    <property type="match status" value="1"/>
</dbReference>
<keyword evidence="1" id="KW-1133">Transmembrane helix</keyword>
<keyword evidence="1" id="KW-0812">Transmembrane</keyword>
<proteinExistence type="predicted"/>
<accession>A0A072NUC7</accession>
<evidence type="ECO:0000313" key="4">
    <source>
        <dbReference type="Proteomes" id="UP000027936"/>
    </source>
</evidence>
<dbReference type="GO" id="GO:0080120">
    <property type="term" value="P:CAAX-box protein maturation"/>
    <property type="evidence" value="ECO:0007669"/>
    <property type="project" value="UniProtKB-ARBA"/>
</dbReference>
<organism evidence="3 4">
    <name type="scientific">Schinkia azotoformans MEV2011</name>
    <dbReference type="NCBI Taxonomy" id="1348973"/>
    <lineage>
        <taxon>Bacteria</taxon>
        <taxon>Bacillati</taxon>
        <taxon>Bacillota</taxon>
        <taxon>Bacilli</taxon>
        <taxon>Bacillales</taxon>
        <taxon>Bacillaceae</taxon>
        <taxon>Calidifontibacillus/Schinkia group</taxon>
        <taxon>Schinkia</taxon>
    </lineage>
</organism>
<feature type="transmembrane region" description="Helical" evidence="1">
    <location>
        <begin position="7"/>
        <end position="26"/>
    </location>
</feature>
<dbReference type="PANTHER" id="PTHR36435:SF6">
    <property type="entry name" value="ABORTIVE INFECTION PROTEIN"/>
    <property type="match status" value="1"/>
</dbReference>
<comment type="caution">
    <text evidence="3">The sequence shown here is derived from an EMBL/GenBank/DDBJ whole genome shotgun (WGS) entry which is preliminary data.</text>
</comment>
<dbReference type="EMBL" id="JJRY01000021">
    <property type="protein sequence ID" value="KEF36855.1"/>
    <property type="molecule type" value="Genomic_DNA"/>
</dbReference>
<feature type="transmembrane region" description="Helical" evidence="1">
    <location>
        <begin position="174"/>
        <end position="189"/>
    </location>
</feature>
<evidence type="ECO:0000256" key="1">
    <source>
        <dbReference type="SAM" id="Phobius"/>
    </source>
</evidence>
<evidence type="ECO:0000313" key="3">
    <source>
        <dbReference type="EMBL" id="KEF36855.1"/>
    </source>
</evidence>
<keyword evidence="1" id="KW-0472">Membrane</keyword>
<dbReference type="InterPro" id="IPR003675">
    <property type="entry name" value="Rce1/LyrA-like_dom"/>
</dbReference>
<feature type="transmembrane region" description="Helical" evidence="1">
    <location>
        <begin position="151"/>
        <end position="168"/>
    </location>
</feature>
<name>A0A072NUC7_SCHAZ</name>